<dbReference type="SMART" id="SM00028">
    <property type="entry name" value="TPR"/>
    <property type="match status" value="11"/>
</dbReference>
<feature type="chain" id="PRO_5035734010" description="PEP-CTERM system TPR-repeat protein PrsT" evidence="3">
    <location>
        <begin position="29"/>
        <end position="566"/>
    </location>
</feature>
<evidence type="ECO:0000256" key="1">
    <source>
        <dbReference type="PROSITE-ProRule" id="PRU00339"/>
    </source>
</evidence>
<dbReference type="Gene3D" id="1.25.40.10">
    <property type="entry name" value="Tetratricopeptide repeat domain"/>
    <property type="match status" value="3"/>
</dbReference>
<feature type="repeat" description="TPR" evidence="1">
    <location>
        <begin position="382"/>
        <end position="415"/>
    </location>
</feature>
<gene>
    <name evidence="4" type="ORF">METHB2_240048</name>
</gene>
<dbReference type="Pfam" id="PF14559">
    <property type="entry name" value="TPR_19"/>
    <property type="match status" value="4"/>
</dbReference>
<sequence length="566" mass="63248">MKNKTVTLQHCVKGITVGILAFSSIVMAANYDLLNSQPNNLNNPDLAVPLNNESENSPSILESFRQAEINNKKENYLEVLELVKQNKLKEAQTKVSALLKKYPNEPEYYNLQALLETLNKDMSAARQNYEKAIKLEPKNILAHLGLAQLALESGQPSKAKEYVNKSLAINDKAISAYFLLAAIAYKQKDNTEVEKVLIKAHEKVKGNFTAEIKVINNLAKFYAIQKQPEKILALAEELVKRYPDNSVALSLLAGAQIVNNKKPAAEDTLLQIINREKQDINSRLLLAKLWSEHADKDKDILKLLDETAAIAADKPEALAFKTAYLIKLKRNQEALELATRIDTQFPKLVLGKLLKGEVYRAEKKLDNAIDMYQQVYKIQPIDQVLFTMADIMNAQGKLPDAINLLNNALEKNPKNGAIHFKLATAYQLQNDYKQAEGHYKAILDQQPDNVLALNNLAFLYSQQNDPQALGLAKKAFEKAPESAAILDTYGYILIKQNQPKEGLPILEKAASLAPKANDIQFHLAEAYAANNNKKHAIEILEATVKTEQDFSEKKAAASLLNNLRED</sequence>
<proteinExistence type="predicted"/>
<dbReference type="PROSITE" id="PS50005">
    <property type="entry name" value="TPR"/>
    <property type="match status" value="3"/>
</dbReference>
<feature type="coiled-coil region" evidence="2">
    <location>
        <begin position="108"/>
        <end position="135"/>
    </location>
</feature>
<dbReference type="InterPro" id="IPR011990">
    <property type="entry name" value="TPR-like_helical_dom_sf"/>
</dbReference>
<feature type="repeat" description="TPR" evidence="1">
    <location>
        <begin position="416"/>
        <end position="449"/>
    </location>
</feature>
<comment type="caution">
    <text evidence="4">The sequence shown here is derived from an EMBL/GenBank/DDBJ whole genome shotgun (WGS) entry which is preliminary data.</text>
</comment>
<protein>
    <recommendedName>
        <fullName evidence="6">PEP-CTERM system TPR-repeat protein PrsT</fullName>
    </recommendedName>
</protein>
<feature type="signal peptide" evidence="3">
    <location>
        <begin position="1"/>
        <end position="28"/>
    </location>
</feature>
<accession>A0A8S0WNT6</accession>
<dbReference type="Pfam" id="PF13181">
    <property type="entry name" value="TPR_8"/>
    <property type="match status" value="1"/>
</dbReference>
<keyword evidence="1" id="KW-0802">TPR repeat</keyword>
<feature type="repeat" description="TPR" evidence="1">
    <location>
        <begin position="106"/>
        <end position="139"/>
    </location>
</feature>
<dbReference type="PANTHER" id="PTHR12558">
    <property type="entry name" value="CELL DIVISION CYCLE 16,23,27"/>
    <property type="match status" value="1"/>
</dbReference>
<evidence type="ECO:0008006" key="6">
    <source>
        <dbReference type="Google" id="ProtNLM"/>
    </source>
</evidence>
<evidence type="ECO:0000313" key="5">
    <source>
        <dbReference type="Proteomes" id="UP000494216"/>
    </source>
</evidence>
<evidence type="ECO:0000256" key="3">
    <source>
        <dbReference type="SAM" id="SignalP"/>
    </source>
</evidence>
<evidence type="ECO:0000256" key="2">
    <source>
        <dbReference type="SAM" id="Coils"/>
    </source>
</evidence>
<name>A0A8S0WNT6_9GAMM</name>
<organism evidence="4 5">
    <name type="scientific">Candidatus Methylobacter favarea</name>
    <dbReference type="NCBI Taxonomy" id="2707345"/>
    <lineage>
        <taxon>Bacteria</taxon>
        <taxon>Pseudomonadati</taxon>
        <taxon>Pseudomonadota</taxon>
        <taxon>Gammaproteobacteria</taxon>
        <taxon>Methylococcales</taxon>
        <taxon>Methylococcaceae</taxon>
        <taxon>Methylobacter</taxon>
    </lineage>
</organism>
<dbReference type="SUPFAM" id="SSF48452">
    <property type="entry name" value="TPR-like"/>
    <property type="match status" value="2"/>
</dbReference>
<dbReference type="AlphaFoldDB" id="A0A8S0WNT6"/>
<dbReference type="EMBL" id="CADCXN010000052">
    <property type="protein sequence ID" value="CAA9890575.1"/>
    <property type="molecule type" value="Genomic_DNA"/>
</dbReference>
<evidence type="ECO:0000313" key="4">
    <source>
        <dbReference type="EMBL" id="CAA9890575.1"/>
    </source>
</evidence>
<dbReference type="RefSeq" id="WP_174625502.1">
    <property type="nucleotide sequence ID" value="NZ_CADCXN010000052.1"/>
</dbReference>
<keyword evidence="5" id="KW-1185">Reference proteome</keyword>
<reference evidence="4 5" key="1">
    <citation type="submission" date="2020-02" db="EMBL/GenBank/DDBJ databases">
        <authorList>
            <person name="Hogendoorn C."/>
        </authorList>
    </citation>
    <scope>NUCLEOTIDE SEQUENCE [LARGE SCALE GENOMIC DNA]</scope>
    <source>
        <strain evidence="4">METHB21</strain>
    </source>
</reference>
<dbReference type="Proteomes" id="UP000494216">
    <property type="component" value="Unassembled WGS sequence"/>
</dbReference>
<dbReference type="InterPro" id="IPR019734">
    <property type="entry name" value="TPR_rpt"/>
</dbReference>
<keyword evidence="2" id="KW-0175">Coiled coil</keyword>
<keyword evidence="3" id="KW-0732">Signal</keyword>
<dbReference type="PANTHER" id="PTHR12558:SF13">
    <property type="entry name" value="CELL DIVISION CYCLE PROTEIN 27 HOMOLOG"/>
    <property type="match status" value="1"/>
</dbReference>